<evidence type="ECO:0000313" key="4">
    <source>
        <dbReference type="Proteomes" id="UP000629287"/>
    </source>
</evidence>
<dbReference type="SUPFAM" id="SSF56112">
    <property type="entry name" value="Protein kinase-like (PK-like)"/>
    <property type="match status" value="1"/>
</dbReference>
<dbReference type="InterPro" id="IPR002575">
    <property type="entry name" value="Aminoglycoside_PTrfase"/>
</dbReference>
<evidence type="ECO:0000313" key="3">
    <source>
        <dbReference type="EMBL" id="MBE1599067.1"/>
    </source>
</evidence>
<gene>
    <name evidence="3" type="ORF">H4687_005196</name>
</gene>
<dbReference type="InterPro" id="IPR011009">
    <property type="entry name" value="Kinase-like_dom_sf"/>
</dbReference>
<keyword evidence="3" id="KW-0418">Kinase</keyword>
<feature type="domain" description="Aminoglycoside phosphotransferase" evidence="2">
    <location>
        <begin position="54"/>
        <end position="267"/>
    </location>
</feature>
<dbReference type="Proteomes" id="UP000629287">
    <property type="component" value="Unassembled WGS sequence"/>
</dbReference>
<accession>A0A8I0P7P9</accession>
<evidence type="ECO:0000259" key="2">
    <source>
        <dbReference type="Pfam" id="PF01636"/>
    </source>
</evidence>
<dbReference type="InterPro" id="IPR050249">
    <property type="entry name" value="Pseudomonas-type_ThrB"/>
</dbReference>
<dbReference type="Pfam" id="PF01636">
    <property type="entry name" value="APH"/>
    <property type="match status" value="1"/>
</dbReference>
<dbReference type="GO" id="GO:0009088">
    <property type="term" value="P:threonine biosynthetic process"/>
    <property type="evidence" value="ECO:0007669"/>
    <property type="project" value="TreeGrafter"/>
</dbReference>
<comment type="caution">
    <text evidence="3">The sequence shown here is derived from an EMBL/GenBank/DDBJ whole genome shotgun (WGS) entry which is preliminary data.</text>
</comment>
<dbReference type="EMBL" id="JADBGF010000001">
    <property type="protein sequence ID" value="MBE1599067.1"/>
    <property type="molecule type" value="Genomic_DNA"/>
</dbReference>
<dbReference type="GO" id="GO:0004413">
    <property type="term" value="F:homoserine kinase activity"/>
    <property type="evidence" value="ECO:0007669"/>
    <property type="project" value="TreeGrafter"/>
</dbReference>
<dbReference type="GeneID" id="86829752"/>
<organism evidence="3 4">
    <name type="scientific">Streptomyces stelliscabiei</name>
    <dbReference type="NCBI Taxonomy" id="146820"/>
    <lineage>
        <taxon>Bacteria</taxon>
        <taxon>Bacillati</taxon>
        <taxon>Actinomycetota</taxon>
        <taxon>Actinomycetes</taxon>
        <taxon>Kitasatosporales</taxon>
        <taxon>Streptomycetaceae</taxon>
        <taxon>Streptomyces</taxon>
    </lineage>
</organism>
<keyword evidence="3" id="KW-0808">Transferase</keyword>
<dbReference type="PANTHER" id="PTHR21064:SF6">
    <property type="entry name" value="AMINOGLYCOSIDE PHOSPHOTRANSFERASE DOMAIN-CONTAINING PROTEIN"/>
    <property type="match status" value="1"/>
</dbReference>
<proteinExistence type="inferred from homology"/>
<protein>
    <submittedName>
        <fullName evidence="3">Ser/Thr protein kinase RdoA (MazF antagonist)</fullName>
    </submittedName>
</protein>
<keyword evidence="4" id="KW-1185">Reference proteome</keyword>
<reference evidence="3 4" key="1">
    <citation type="submission" date="2020-10" db="EMBL/GenBank/DDBJ databases">
        <title>Sequencing the genomes of 1000 actinobacteria strains.</title>
        <authorList>
            <person name="Klenk H.-P."/>
        </authorList>
    </citation>
    <scope>NUCLEOTIDE SEQUENCE [LARGE SCALE GENOMIC DNA]</scope>
    <source>
        <strain evidence="3 4">DSM 41803</strain>
    </source>
</reference>
<dbReference type="OrthoDB" id="30633at2"/>
<sequence length="361" mass="38955">MSTDAKPLDTSIGVISDDQLARVQAAFGLKDLLVLPFFSLNKSIIDLRRRTETARKVFIESEQGVLFLKELPWYCSSVEFAAFQTELLSQLHALGAPVARPLTTCSGHSFFHDRRTGSIFILQPYVEGRSWTGGDGEARAAGRALAGLHTHAGQTRMKGWPGMRDAFVGAESLVSLLQDSAEHPEPVREEIHDFAGLALAVIERCRTEAYAAGYGAEVLPVHGDFNPFNLIFGETRDSAETVVGVVDFDNACLDDRAHDLGESLVRFGWVNYRGLSSAYGAVPTGFDRSAVAAVLAGYREADEASATAARPLLPAVMTAVALELAAIGLLSAYYTHSDLPALRRNAEALPEMAAEAVASVW</sequence>
<dbReference type="Gene3D" id="3.90.1200.10">
    <property type="match status" value="1"/>
</dbReference>
<dbReference type="AlphaFoldDB" id="A0A8I0P7P9"/>
<dbReference type="RefSeq" id="WP_046914419.1">
    <property type="nucleotide sequence ID" value="NZ_JADBGF010000001.1"/>
</dbReference>
<comment type="similarity">
    <text evidence="1">Belongs to the pseudomonas-type ThrB family.</text>
</comment>
<name>A0A8I0P7P9_9ACTN</name>
<evidence type="ECO:0000256" key="1">
    <source>
        <dbReference type="ARBA" id="ARBA00038240"/>
    </source>
</evidence>
<dbReference type="PANTHER" id="PTHR21064">
    <property type="entry name" value="AMINOGLYCOSIDE PHOSPHOTRANSFERASE DOMAIN-CONTAINING PROTEIN-RELATED"/>
    <property type="match status" value="1"/>
</dbReference>